<dbReference type="EMBL" id="BHYM01000012">
    <property type="protein sequence ID" value="GCE37742.1"/>
    <property type="molecule type" value="Genomic_DNA"/>
</dbReference>
<evidence type="ECO:0000256" key="1">
    <source>
        <dbReference type="SAM" id="MobiDB-lite"/>
    </source>
</evidence>
<organism evidence="2 3">
    <name type="scientific">Rhodococcus wratislaviensis</name>
    <name type="common">Tsukamurella wratislaviensis</name>
    <dbReference type="NCBI Taxonomy" id="44752"/>
    <lineage>
        <taxon>Bacteria</taxon>
        <taxon>Bacillati</taxon>
        <taxon>Actinomycetota</taxon>
        <taxon>Actinomycetes</taxon>
        <taxon>Mycobacteriales</taxon>
        <taxon>Nocardiaceae</taxon>
        <taxon>Rhodococcus</taxon>
    </lineage>
</organism>
<comment type="caution">
    <text evidence="2">The sequence shown here is derived from an EMBL/GenBank/DDBJ whole genome shotgun (WGS) entry which is preliminary data.</text>
</comment>
<protein>
    <submittedName>
        <fullName evidence="2">Uncharacterized protein</fullName>
    </submittedName>
</protein>
<feature type="compositionally biased region" description="Basic and acidic residues" evidence="1">
    <location>
        <begin position="19"/>
        <end position="28"/>
    </location>
</feature>
<keyword evidence="3" id="KW-1185">Reference proteome</keyword>
<evidence type="ECO:0000313" key="2">
    <source>
        <dbReference type="EMBL" id="GCE37742.1"/>
    </source>
</evidence>
<gene>
    <name evidence="2" type="ORF">Rhow_000588</name>
</gene>
<dbReference type="AlphaFoldDB" id="A0A402C2F1"/>
<sequence>MGGVSRSEVWVIIENLEHSPSRAGDPKVDFPQPQFHIA</sequence>
<accession>A0A402C2F1</accession>
<evidence type="ECO:0000313" key="3">
    <source>
        <dbReference type="Proteomes" id="UP000287519"/>
    </source>
</evidence>
<feature type="region of interest" description="Disordered" evidence="1">
    <location>
        <begin position="19"/>
        <end position="38"/>
    </location>
</feature>
<name>A0A402C2F1_RHOWR</name>
<reference evidence="2 3" key="1">
    <citation type="submission" date="2018-11" db="EMBL/GenBank/DDBJ databases">
        <title>Microbial catabolism of amino acid.</title>
        <authorList>
            <person name="Hibi M."/>
            <person name="Ogawa J."/>
        </authorList>
    </citation>
    <scope>NUCLEOTIDE SEQUENCE [LARGE SCALE GENOMIC DNA]</scope>
    <source>
        <strain evidence="2 3">C31-06</strain>
    </source>
</reference>
<proteinExistence type="predicted"/>
<dbReference type="Proteomes" id="UP000287519">
    <property type="component" value="Unassembled WGS sequence"/>
</dbReference>